<proteinExistence type="predicted"/>
<comment type="caution">
    <text evidence="7">The sequence shown here is derived from an EMBL/GenBank/DDBJ whole genome shotgun (WGS) entry which is preliminary data.</text>
</comment>
<dbReference type="PANTHER" id="PTHR34858:SF1">
    <property type="entry name" value="CYSO-CYSTEINE PEPTIDASE"/>
    <property type="match status" value="1"/>
</dbReference>
<organism evidence="7 8">
    <name type="scientific">Oceanobacillus polygoni</name>
    <dbReference type="NCBI Taxonomy" id="1235259"/>
    <lineage>
        <taxon>Bacteria</taxon>
        <taxon>Bacillati</taxon>
        <taxon>Bacillota</taxon>
        <taxon>Bacilli</taxon>
        <taxon>Bacillales</taxon>
        <taxon>Bacillaceae</taxon>
        <taxon>Oceanobacillus</taxon>
    </lineage>
</organism>
<dbReference type="CDD" id="cd08070">
    <property type="entry name" value="MPN_like"/>
    <property type="match status" value="1"/>
</dbReference>
<feature type="domain" description="MPN" evidence="6">
    <location>
        <begin position="6"/>
        <end position="133"/>
    </location>
</feature>
<reference evidence="7" key="1">
    <citation type="submission" date="2021-03" db="EMBL/GenBank/DDBJ databases">
        <title>Genomic Encyclopedia of Type Strains, Phase IV (KMG-IV): sequencing the most valuable type-strain genomes for metagenomic binning, comparative biology and taxonomic classification.</title>
        <authorList>
            <person name="Goeker M."/>
        </authorList>
    </citation>
    <scope>NUCLEOTIDE SEQUENCE</scope>
    <source>
        <strain evidence="7">DSM 107338</strain>
    </source>
</reference>
<keyword evidence="2" id="KW-0479">Metal-binding</keyword>
<sequence>MREEQLIIPQSIYNKMLEHGKSCLPFEACGLLSGNNRIINSIWQLENKLKSDRRFFVEKETIENTIKEIKKLNEQVLVIYHSHPTTAPVPSVYDIVNHPDNKVKMMIISYKTKSPITKCYHIKSPSYEECLFCINPSL</sequence>
<dbReference type="AlphaFoldDB" id="A0A9X0YTK2"/>
<evidence type="ECO:0000313" key="8">
    <source>
        <dbReference type="Proteomes" id="UP001138793"/>
    </source>
</evidence>
<dbReference type="RefSeq" id="WP_187773645.1">
    <property type="nucleotide sequence ID" value="NZ_JAGGMB010000006.1"/>
</dbReference>
<accession>A0A9X0YTK2</accession>
<dbReference type="Pfam" id="PF14464">
    <property type="entry name" value="Prok-JAB"/>
    <property type="match status" value="1"/>
</dbReference>
<dbReference type="Proteomes" id="UP001138793">
    <property type="component" value="Unassembled WGS sequence"/>
</dbReference>
<gene>
    <name evidence="7" type="ORF">J2Z64_002247</name>
</gene>
<keyword evidence="7" id="KW-0647">Proteasome</keyword>
<evidence type="ECO:0000256" key="5">
    <source>
        <dbReference type="ARBA" id="ARBA00023049"/>
    </source>
</evidence>
<dbReference type="GO" id="GO:0006508">
    <property type="term" value="P:proteolysis"/>
    <property type="evidence" value="ECO:0007669"/>
    <property type="project" value="UniProtKB-KW"/>
</dbReference>
<name>A0A9X0YTK2_9BACI</name>
<evidence type="ECO:0000259" key="6">
    <source>
        <dbReference type="PROSITE" id="PS50249"/>
    </source>
</evidence>
<evidence type="ECO:0000256" key="3">
    <source>
        <dbReference type="ARBA" id="ARBA00022801"/>
    </source>
</evidence>
<dbReference type="InterPro" id="IPR037518">
    <property type="entry name" value="MPN"/>
</dbReference>
<dbReference type="PANTHER" id="PTHR34858">
    <property type="entry name" value="CYSO-CYSTEINE PEPTIDASE"/>
    <property type="match status" value="1"/>
</dbReference>
<evidence type="ECO:0000256" key="2">
    <source>
        <dbReference type="ARBA" id="ARBA00022723"/>
    </source>
</evidence>
<keyword evidence="3" id="KW-0378">Hydrolase</keyword>
<evidence type="ECO:0000256" key="1">
    <source>
        <dbReference type="ARBA" id="ARBA00022670"/>
    </source>
</evidence>
<keyword evidence="8" id="KW-1185">Reference proteome</keyword>
<dbReference type="InterPro" id="IPR051929">
    <property type="entry name" value="VirAsm_ModProt"/>
</dbReference>
<dbReference type="EMBL" id="JAGGMB010000006">
    <property type="protein sequence ID" value="MBP2077992.1"/>
    <property type="molecule type" value="Genomic_DNA"/>
</dbReference>
<dbReference type="GO" id="GO:0008270">
    <property type="term" value="F:zinc ion binding"/>
    <property type="evidence" value="ECO:0007669"/>
    <property type="project" value="TreeGrafter"/>
</dbReference>
<keyword evidence="5" id="KW-0482">Metalloprotease</keyword>
<dbReference type="GO" id="GO:0008235">
    <property type="term" value="F:metalloexopeptidase activity"/>
    <property type="evidence" value="ECO:0007669"/>
    <property type="project" value="TreeGrafter"/>
</dbReference>
<dbReference type="SUPFAM" id="SSF102712">
    <property type="entry name" value="JAB1/MPN domain"/>
    <property type="match status" value="1"/>
</dbReference>
<protein>
    <submittedName>
        <fullName evidence="7">Proteasome lid subunit RPN8/RPN11</fullName>
    </submittedName>
</protein>
<dbReference type="GO" id="GO:0000502">
    <property type="term" value="C:proteasome complex"/>
    <property type="evidence" value="ECO:0007669"/>
    <property type="project" value="UniProtKB-KW"/>
</dbReference>
<keyword evidence="4" id="KW-0862">Zinc</keyword>
<evidence type="ECO:0000256" key="4">
    <source>
        <dbReference type="ARBA" id="ARBA00022833"/>
    </source>
</evidence>
<evidence type="ECO:0000313" key="7">
    <source>
        <dbReference type="EMBL" id="MBP2077992.1"/>
    </source>
</evidence>
<dbReference type="InterPro" id="IPR028090">
    <property type="entry name" value="JAB_dom_prok"/>
</dbReference>
<dbReference type="PROSITE" id="PS50249">
    <property type="entry name" value="MPN"/>
    <property type="match status" value="1"/>
</dbReference>
<keyword evidence="1" id="KW-0645">Protease</keyword>
<dbReference type="Gene3D" id="3.40.140.10">
    <property type="entry name" value="Cytidine Deaminase, domain 2"/>
    <property type="match status" value="1"/>
</dbReference>